<comment type="caution">
    <text evidence="1">The sequence shown here is derived from an EMBL/GenBank/DDBJ whole genome shotgun (WGS) entry which is preliminary data.</text>
</comment>
<gene>
    <name evidence="1" type="ORF">A2972_01870</name>
</gene>
<dbReference type="AlphaFoldDB" id="A0A1F4Z0F1"/>
<protein>
    <submittedName>
        <fullName evidence="1">Uncharacterized protein</fullName>
    </submittedName>
</protein>
<proteinExistence type="predicted"/>
<dbReference type="EMBL" id="MEXM01000053">
    <property type="protein sequence ID" value="OGC99732.1"/>
    <property type="molecule type" value="Genomic_DNA"/>
</dbReference>
<organism evidence="1 2">
    <name type="scientific">Candidatus Amesbacteria bacterium RIFCSPLOWO2_01_FULL_47_33</name>
    <dbReference type="NCBI Taxonomy" id="1797258"/>
    <lineage>
        <taxon>Bacteria</taxon>
        <taxon>Candidatus Amesiibacteriota</taxon>
    </lineage>
</organism>
<sequence>MVWFVLLLIIDLLVSLFAYGKIINNKNYYGLTPWLKQLSGLNKNPPERQKTCTGFSAVKRNGLFTK</sequence>
<dbReference type="Proteomes" id="UP000176822">
    <property type="component" value="Unassembled WGS sequence"/>
</dbReference>
<evidence type="ECO:0000313" key="1">
    <source>
        <dbReference type="EMBL" id="OGC99732.1"/>
    </source>
</evidence>
<evidence type="ECO:0000313" key="2">
    <source>
        <dbReference type="Proteomes" id="UP000176822"/>
    </source>
</evidence>
<name>A0A1F4Z0F1_9BACT</name>
<accession>A0A1F4Z0F1</accession>
<reference evidence="1 2" key="1">
    <citation type="journal article" date="2016" name="Nat. Commun.">
        <title>Thousands of microbial genomes shed light on interconnected biogeochemical processes in an aquifer system.</title>
        <authorList>
            <person name="Anantharaman K."/>
            <person name="Brown C.T."/>
            <person name="Hug L.A."/>
            <person name="Sharon I."/>
            <person name="Castelle C.J."/>
            <person name="Probst A.J."/>
            <person name="Thomas B.C."/>
            <person name="Singh A."/>
            <person name="Wilkins M.J."/>
            <person name="Karaoz U."/>
            <person name="Brodie E.L."/>
            <person name="Williams K.H."/>
            <person name="Hubbard S.S."/>
            <person name="Banfield J.F."/>
        </authorList>
    </citation>
    <scope>NUCLEOTIDE SEQUENCE [LARGE SCALE GENOMIC DNA]</scope>
</reference>